<protein>
    <submittedName>
        <fullName evidence="1">Uncharacterized protein</fullName>
    </submittedName>
</protein>
<dbReference type="AlphaFoldDB" id="A0AAV6Q8A7"/>
<accession>A0AAV6Q8A7</accession>
<comment type="caution">
    <text evidence="1">The sequence shown here is derived from an EMBL/GenBank/DDBJ whole genome shotgun (WGS) entry which is preliminary data.</text>
</comment>
<gene>
    <name evidence="1" type="ORF">JOB18_044977</name>
</gene>
<evidence type="ECO:0000313" key="1">
    <source>
        <dbReference type="EMBL" id="KAG7483307.1"/>
    </source>
</evidence>
<dbReference type="EMBL" id="JAGKHQ010000019">
    <property type="protein sequence ID" value="KAG7483307.1"/>
    <property type="molecule type" value="Genomic_DNA"/>
</dbReference>
<evidence type="ECO:0000313" key="2">
    <source>
        <dbReference type="Proteomes" id="UP000693946"/>
    </source>
</evidence>
<proteinExistence type="predicted"/>
<keyword evidence="2" id="KW-1185">Reference proteome</keyword>
<organism evidence="1 2">
    <name type="scientific">Solea senegalensis</name>
    <name type="common">Senegalese sole</name>
    <dbReference type="NCBI Taxonomy" id="28829"/>
    <lineage>
        <taxon>Eukaryota</taxon>
        <taxon>Metazoa</taxon>
        <taxon>Chordata</taxon>
        <taxon>Craniata</taxon>
        <taxon>Vertebrata</taxon>
        <taxon>Euteleostomi</taxon>
        <taxon>Actinopterygii</taxon>
        <taxon>Neopterygii</taxon>
        <taxon>Teleostei</taxon>
        <taxon>Neoteleostei</taxon>
        <taxon>Acanthomorphata</taxon>
        <taxon>Carangaria</taxon>
        <taxon>Pleuronectiformes</taxon>
        <taxon>Pleuronectoidei</taxon>
        <taxon>Soleidae</taxon>
        <taxon>Solea</taxon>
    </lineage>
</organism>
<sequence>MYASNTEIHHKNEDDCVSLLLKLPLATGQRPTRLPLLTDRRCPVNTAGKLPPDFQTIGKDLTDKWITDS</sequence>
<reference evidence="1 2" key="1">
    <citation type="journal article" date="2021" name="Sci. Rep.">
        <title>Chromosome anchoring in Senegalese sole (Solea senegalensis) reveals sex-associated markers and genome rearrangements in flatfish.</title>
        <authorList>
            <person name="Guerrero-Cozar I."/>
            <person name="Gomez-Garrido J."/>
            <person name="Berbel C."/>
            <person name="Martinez-Blanch J.F."/>
            <person name="Alioto T."/>
            <person name="Claros M.G."/>
            <person name="Gagnaire P.A."/>
            <person name="Manchado M."/>
        </authorList>
    </citation>
    <scope>NUCLEOTIDE SEQUENCE [LARGE SCALE GENOMIC DNA]</scope>
    <source>
        <strain evidence="1">Sse05_10M</strain>
    </source>
</reference>
<dbReference type="Proteomes" id="UP000693946">
    <property type="component" value="Linkage Group LG7"/>
</dbReference>
<name>A0AAV6Q8A7_SOLSE</name>